<dbReference type="AlphaFoldDB" id="A0A0P7BHT6"/>
<evidence type="ECO:0000313" key="3">
    <source>
        <dbReference type="Proteomes" id="UP000050424"/>
    </source>
</evidence>
<gene>
    <name evidence="2" type="ORF">AK830_g3549</name>
</gene>
<reference evidence="2 3" key="1">
    <citation type="submission" date="2015-09" db="EMBL/GenBank/DDBJ databases">
        <title>Draft genome of a European isolate of the apple canker pathogen Neonectria ditissima.</title>
        <authorList>
            <person name="Gomez-Cortecero A."/>
            <person name="Harrison R.J."/>
            <person name="Armitage A.D."/>
        </authorList>
    </citation>
    <scope>NUCLEOTIDE SEQUENCE [LARGE SCALE GENOMIC DNA]</scope>
    <source>
        <strain evidence="2 3">R09/05</strain>
    </source>
</reference>
<dbReference type="Proteomes" id="UP000050424">
    <property type="component" value="Unassembled WGS sequence"/>
</dbReference>
<feature type="region of interest" description="Disordered" evidence="1">
    <location>
        <begin position="29"/>
        <end position="57"/>
    </location>
</feature>
<evidence type="ECO:0000313" key="2">
    <source>
        <dbReference type="EMBL" id="KPM43025.1"/>
    </source>
</evidence>
<evidence type="ECO:0000256" key="1">
    <source>
        <dbReference type="SAM" id="MobiDB-lite"/>
    </source>
</evidence>
<comment type="caution">
    <text evidence="2">The sequence shown here is derived from an EMBL/GenBank/DDBJ whole genome shotgun (WGS) entry which is preliminary data.</text>
</comment>
<proteinExistence type="predicted"/>
<accession>A0A0P7BHT6</accession>
<name>A0A0P7BHT6_9HYPO</name>
<dbReference type="EMBL" id="LKCW01000039">
    <property type="protein sequence ID" value="KPM43025.1"/>
    <property type="molecule type" value="Genomic_DNA"/>
</dbReference>
<feature type="compositionally biased region" description="Basic and acidic residues" evidence="1">
    <location>
        <begin position="48"/>
        <end position="57"/>
    </location>
</feature>
<keyword evidence="3" id="KW-1185">Reference proteome</keyword>
<organism evidence="2 3">
    <name type="scientific">Neonectria ditissima</name>
    <dbReference type="NCBI Taxonomy" id="78410"/>
    <lineage>
        <taxon>Eukaryota</taxon>
        <taxon>Fungi</taxon>
        <taxon>Dikarya</taxon>
        <taxon>Ascomycota</taxon>
        <taxon>Pezizomycotina</taxon>
        <taxon>Sordariomycetes</taxon>
        <taxon>Hypocreomycetidae</taxon>
        <taxon>Hypocreales</taxon>
        <taxon>Nectriaceae</taxon>
        <taxon>Neonectria</taxon>
    </lineage>
</organism>
<sequence length="57" mass="6433">MSLDPIKYLEQKKKNDLLAHIGAWSQALPTSTVSKEDPKPCNLADTNKINEKKSTHR</sequence>
<protein>
    <submittedName>
        <fullName evidence="2">Uncharacterized protein</fullName>
    </submittedName>
</protein>
<dbReference type="OrthoDB" id="5103695at2759"/>